<proteinExistence type="predicted"/>
<dbReference type="GeneID" id="89933800"/>
<evidence type="ECO:0000256" key="1">
    <source>
        <dbReference type="SAM" id="Phobius"/>
    </source>
</evidence>
<dbReference type="Proteomes" id="UP001302812">
    <property type="component" value="Unassembled WGS sequence"/>
</dbReference>
<feature type="transmembrane region" description="Helical" evidence="1">
    <location>
        <begin position="20"/>
        <end position="40"/>
    </location>
</feature>
<sequence length="77" mass="8203">MPFLAPLLDTSKRTPHSCDSIPISILNTAPAGIVFFLAVFGTPTRPFVATPSHDSSGGLLTRFTETAIRRPSALPHS</sequence>
<reference evidence="2" key="2">
    <citation type="submission" date="2023-05" db="EMBL/GenBank/DDBJ databases">
        <authorList>
            <consortium name="Lawrence Berkeley National Laboratory"/>
            <person name="Steindorff A."/>
            <person name="Hensen N."/>
            <person name="Bonometti L."/>
            <person name="Westerberg I."/>
            <person name="Brannstrom I.O."/>
            <person name="Guillou S."/>
            <person name="Cros-Aarteil S."/>
            <person name="Calhoun S."/>
            <person name="Haridas S."/>
            <person name="Kuo A."/>
            <person name="Mondo S."/>
            <person name="Pangilinan J."/>
            <person name="Riley R."/>
            <person name="Labutti K."/>
            <person name="Andreopoulos B."/>
            <person name="Lipzen A."/>
            <person name="Chen C."/>
            <person name="Yanf M."/>
            <person name="Daum C."/>
            <person name="Ng V."/>
            <person name="Clum A."/>
            <person name="Ohm R."/>
            <person name="Martin F."/>
            <person name="Silar P."/>
            <person name="Natvig D."/>
            <person name="Lalanne C."/>
            <person name="Gautier V."/>
            <person name="Ament-Velasquez S.L."/>
            <person name="Kruys A."/>
            <person name="Hutchinson M.I."/>
            <person name="Powell A.J."/>
            <person name="Barry K."/>
            <person name="Miller A.N."/>
            <person name="Grigoriev I.V."/>
            <person name="Debuchy R."/>
            <person name="Gladieux P."/>
            <person name="Thoren M.H."/>
            <person name="Johannesson H."/>
        </authorList>
    </citation>
    <scope>NUCLEOTIDE SEQUENCE</scope>
    <source>
        <strain evidence="2">CBS 508.74</strain>
    </source>
</reference>
<evidence type="ECO:0000313" key="2">
    <source>
        <dbReference type="EMBL" id="KAK4108222.1"/>
    </source>
</evidence>
<keyword evidence="3" id="KW-1185">Reference proteome</keyword>
<comment type="caution">
    <text evidence="2">The sequence shown here is derived from an EMBL/GenBank/DDBJ whole genome shotgun (WGS) entry which is preliminary data.</text>
</comment>
<name>A0AAN6T8Y0_9PEZI</name>
<keyword evidence="1" id="KW-0472">Membrane</keyword>
<keyword evidence="1" id="KW-1133">Transmembrane helix</keyword>
<gene>
    <name evidence="2" type="ORF">N656DRAFT_447561</name>
</gene>
<organism evidence="2 3">
    <name type="scientific">Canariomyces notabilis</name>
    <dbReference type="NCBI Taxonomy" id="2074819"/>
    <lineage>
        <taxon>Eukaryota</taxon>
        <taxon>Fungi</taxon>
        <taxon>Dikarya</taxon>
        <taxon>Ascomycota</taxon>
        <taxon>Pezizomycotina</taxon>
        <taxon>Sordariomycetes</taxon>
        <taxon>Sordariomycetidae</taxon>
        <taxon>Sordariales</taxon>
        <taxon>Chaetomiaceae</taxon>
        <taxon>Canariomyces</taxon>
    </lineage>
</organism>
<accession>A0AAN6T8Y0</accession>
<dbReference type="RefSeq" id="XP_064665792.1">
    <property type="nucleotide sequence ID" value="XM_064809676.1"/>
</dbReference>
<reference evidence="2" key="1">
    <citation type="journal article" date="2023" name="Mol. Phylogenet. Evol.">
        <title>Genome-scale phylogeny and comparative genomics of the fungal order Sordariales.</title>
        <authorList>
            <person name="Hensen N."/>
            <person name="Bonometti L."/>
            <person name="Westerberg I."/>
            <person name="Brannstrom I.O."/>
            <person name="Guillou S."/>
            <person name="Cros-Aarteil S."/>
            <person name="Calhoun S."/>
            <person name="Haridas S."/>
            <person name="Kuo A."/>
            <person name="Mondo S."/>
            <person name="Pangilinan J."/>
            <person name="Riley R."/>
            <person name="LaButti K."/>
            <person name="Andreopoulos B."/>
            <person name="Lipzen A."/>
            <person name="Chen C."/>
            <person name="Yan M."/>
            <person name="Daum C."/>
            <person name="Ng V."/>
            <person name="Clum A."/>
            <person name="Steindorff A."/>
            <person name="Ohm R.A."/>
            <person name="Martin F."/>
            <person name="Silar P."/>
            <person name="Natvig D.O."/>
            <person name="Lalanne C."/>
            <person name="Gautier V."/>
            <person name="Ament-Velasquez S.L."/>
            <person name="Kruys A."/>
            <person name="Hutchinson M.I."/>
            <person name="Powell A.J."/>
            <person name="Barry K."/>
            <person name="Miller A.N."/>
            <person name="Grigoriev I.V."/>
            <person name="Debuchy R."/>
            <person name="Gladieux P."/>
            <person name="Hiltunen Thoren M."/>
            <person name="Johannesson H."/>
        </authorList>
    </citation>
    <scope>NUCLEOTIDE SEQUENCE</scope>
    <source>
        <strain evidence="2">CBS 508.74</strain>
    </source>
</reference>
<dbReference type="AlphaFoldDB" id="A0AAN6T8Y0"/>
<keyword evidence="1" id="KW-0812">Transmembrane</keyword>
<protein>
    <submittedName>
        <fullName evidence="2">Uncharacterized protein</fullName>
    </submittedName>
</protein>
<evidence type="ECO:0000313" key="3">
    <source>
        <dbReference type="Proteomes" id="UP001302812"/>
    </source>
</evidence>
<dbReference type="EMBL" id="MU853365">
    <property type="protein sequence ID" value="KAK4108222.1"/>
    <property type="molecule type" value="Genomic_DNA"/>
</dbReference>